<organism evidence="11 12">
    <name type="scientific">Hypsibius exemplaris</name>
    <name type="common">Freshwater tardigrade</name>
    <dbReference type="NCBI Taxonomy" id="2072580"/>
    <lineage>
        <taxon>Eukaryota</taxon>
        <taxon>Metazoa</taxon>
        <taxon>Ecdysozoa</taxon>
        <taxon>Tardigrada</taxon>
        <taxon>Eutardigrada</taxon>
        <taxon>Parachela</taxon>
        <taxon>Hypsibioidea</taxon>
        <taxon>Hypsibiidae</taxon>
        <taxon>Hypsibius</taxon>
    </lineage>
</organism>
<dbReference type="OrthoDB" id="9975554at2759"/>
<name>A0A1W0X9K1_HYPEX</name>
<evidence type="ECO:0000256" key="6">
    <source>
        <dbReference type="ARBA" id="ARBA00023170"/>
    </source>
</evidence>
<keyword evidence="5 9" id="KW-0472">Membrane</keyword>
<keyword evidence="4" id="KW-0297">G-protein coupled receptor</keyword>
<dbReference type="Gene3D" id="1.20.1070.10">
    <property type="entry name" value="Rhodopsin 7-helix transmembrane proteins"/>
    <property type="match status" value="1"/>
</dbReference>
<comment type="subcellular location">
    <subcellularLocation>
        <location evidence="1">Membrane</location>
        <topology evidence="1">Multi-pass membrane protein</topology>
    </subcellularLocation>
</comment>
<keyword evidence="8" id="KW-0807">Transducer</keyword>
<dbReference type="InterPro" id="IPR000276">
    <property type="entry name" value="GPCR_Rhodpsn"/>
</dbReference>
<evidence type="ECO:0000256" key="7">
    <source>
        <dbReference type="ARBA" id="ARBA00023180"/>
    </source>
</evidence>
<evidence type="ECO:0000313" key="11">
    <source>
        <dbReference type="EMBL" id="OQV24207.1"/>
    </source>
</evidence>
<proteinExistence type="predicted"/>
<evidence type="ECO:0000256" key="9">
    <source>
        <dbReference type="SAM" id="Phobius"/>
    </source>
</evidence>
<evidence type="ECO:0000256" key="2">
    <source>
        <dbReference type="ARBA" id="ARBA00022692"/>
    </source>
</evidence>
<dbReference type="GO" id="GO:0004930">
    <property type="term" value="F:G protein-coupled receptor activity"/>
    <property type="evidence" value="ECO:0007669"/>
    <property type="project" value="UniProtKB-KW"/>
</dbReference>
<dbReference type="SUPFAM" id="SSF81321">
    <property type="entry name" value="Family A G protein-coupled receptor-like"/>
    <property type="match status" value="1"/>
</dbReference>
<dbReference type="PANTHER" id="PTHR24232:SF53">
    <property type="entry name" value="G-PROTEIN COUPLED RECEPTORS FAMILY 1 PROFILE DOMAIN-CONTAINING PROTEIN"/>
    <property type="match status" value="1"/>
</dbReference>
<keyword evidence="2 9" id="KW-0812">Transmembrane</keyword>
<keyword evidence="6" id="KW-0675">Receptor</keyword>
<gene>
    <name evidence="11" type="ORF">BV898_02154</name>
</gene>
<keyword evidence="12" id="KW-1185">Reference proteome</keyword>
<accession>A0A1W0X9K1</accession>
<dbReference type="PROSITE" id="PS50262">
    <property type="entry name" value="G_PROTEIN_RECEP_F1_2"/>
    <property type="match status" value="1"/>
</dbReference>
<keyword evidence="3 9" id="KW-1133">Transmembrane helix</keyword>
<reference evidence="12" key="1">
    <citation type="submission" date="2017-01" db="EMBL/GenBank/DDBJ databases">
        <title>Comparative genomics of anhydrobiosis in the tardigrade Hypsibius dujardini.</title>
        <authorList>
            <person name="Yoshida Y."/>
            <person name="Koutsovoulos G."/>
            <person name="Laetsch D."/>
            <person name="Stevens L."/>
            <person name="Kumar S."/>
            <person name="Horikawa D."/>
            <person name="Ishino K."/>
            <person name="Komine S."/>
            <person name="Tomita M."/>
            <person name="Blaxter M."/>
            <person name="Arakawa K."/>
        </authorList>
    </citation>
    <scope>NUCLEOTIDE SEQUENCE [LARGE SCALE GENOMIC DNA]</scope>
    <source>
        <strain evidence="12">Z151</strain>
    </source>
</reference>
<dbReference type="GO" id="GO:0005886">
    <property type="term" value="C:plasma membrane"/>
    <property type="evidence" value="ECO:0007669"/>
    <property type="project" value="TreeGrafter"/>
</dbReference>
<evidence type="ECO:0000259" key="10">
    <source>
        <dbReference type="PROSITE" id="PS50262"/>
    </source>
</evidence>
<feature type="transmembrane region" description="Helical" evidence="9">
    <location>
        <begin position="6"/>
        <end position="28"/>
    </location>
</feature>
<comment type="caution">
    <text evidence="11">The sequence shown here is derived from an EMBL/GenBank/DDBJ whole genome shotgun (WGS) entry which is preliminary data.</text>
</comment>
<sequence length="194" mass="22242">MPSSTPILFQIVSYLRIPVILIGVLANIEILITFIRRPCLITPFTIHILNLAVINLFTAALYEPFAIARYFYREISVGNRGLCGLVKYCQWTTGIMARLQHCLICFDRWLAIIFPIWYRQKKVSFGVKATLLALLYHHIWYLPLFITDLAQGIVTPTTDCGFTLVLPQYQTVVRFTTTYIPITLMASNEAENYA</sequence>
<dbReference type="AlphaFoldDB" id="A0A1W0X9K1"/>
<evidence type="ECO:0000313" key="12">
    <source>
        <dbReference type="Proteomes" id="UP000192578"/>
    </source>
</evidence>
<evidence type="ECO:0000256" key="1">
    <source>
        <dbReference type="ARBA" id="ARBA00004141"/>
    </source>
</evidence>
<dbReference type="GO" id="GO:0007200">
    <property type="term" value="P:phospholipase C-activating G protein-coupled receptor signaling pathway"/>
    <property type="evidence" value="ECO:0007669"/>
    <property type="project" value="TreeGrafter"/>
</dbReference>
<evidence type="ECO:0000256" key="8">
    <source>
        <dbReference type="ARBA" id="ARBA00023224"/>
    </source>
</evidence>
<keyword evidence="7" id="KW-0325">Glycoprotein</keyword>
<evidence type="ECO:0000256" key="5">
    <source>
        <dbReference type="ARBA" id="ARBA00023136"/>
    </source>
</evidence>
<dbReference type="Proteomes" id="UP000192578">
    <property type="component" value="Unassembled WGS sequence"/>
</dbReference>
<dbReference type="PANTHER" id="PTHR24232">
    <property type="entry name" value="G-PROTEIN COUPLED RECEPTOR"/>
    <property type="match status" value="1"/>
</dbReference>
<dbReference type="CDD" id="cd00637">
    <property type="entry name" value="7tm_classA_rhodopsin-like"/>
    <property type="match status" value="1"/>
</dbReference>
<evidence type="ECO:0000256" key="3">
    <source>
        <dbReference type="ARBA" id="ARBA00022989"/>
    </source>
</evidence>
<protein>
    <recommendedName>
        <fullName evidence="10">G-protein coupled receptors family 1 profile domain-containing protein</fullName>
    </recommendedName>
</protein>
<dbReference type="InterPro" id="IPR017452">
    <property type="entry name" value="GPCR_Rhodpsn_7TM"/>
</dbReference>
<evidence type="ECO:0000256" key="4">
    <source>
        <dbReference type="ARBA" id="ARBA00023040"/>
    </source>
</evidence>
<dbReference type="GO" id="GO:0035025">
    <property type="term" value="P:positive regulation of Rho protein signal transduction"/>
    <property type="evidence" value="ECO:0007669"/>
    <property type="project" value="TreeGrafter"/>
</dbReference>
<feature type="domain" description="G-protein coupled receptors family 1 profile" evidence="10">
    <location>
        <begin position="26"/>
        <end position="194"/>
    </location>
</feature>
<dbReference type="EMBL" id="MTYJ01000008">
    <property type="protein sequence ID" value="OQV24207.1"/>
    <property type="molecule type" value="Genomic_DNA"/>
</dbReference>
<dbReference type="Pfam" id="PF00001">
    <property type="entry name" value="7tm_1"/>
    <property type="match status" value="1"/>
</dbReference>
<feature type="transmembrane region" description="Helical" evidence="9">
    <location>
        <begin position="40"/>
        <end position="62"/>
    </location>
</feature>